<dbReference type="InterPro" id="IPR047676">
    <property type="entry name" value="FxLYD_dom"/>
</dbReference>
<dbReference type="Proteomes" id="UP001515683">
    <property type="component" value="Unassembled WGS sequence"/>
</dbReference>
<sequence length="114" mass="11865">MKKTIIAAAACLSLLSGVAIAAPGDNLASVADAHFSKGSNGITYVDGIVTNTTDHTLTMQSVKINLLKDGIVVGDTLGLGQNIEAGQRWKLHAPVNASETPDSFKVTEVLQLPH</sequence>
<evidence type="ECO:0000256" key="1">
    <source>
        <dbReference type="SAM" id="SignalP"/>
    </source>
</evidence>
<dbReference type="EMBL" id="VWXF01000011">
    <property type="protein sequence ID" value="NIF23982.1"/>
    <property type="molecule type" value="Genomic_DNA"/>
</dbReference>
<gene>
    <name evidence="2" type="ORF">F3J40_20625</name>
</gene>
<evidence type="ECO:0000313" key="3">
    <source>
        <dbReference type="Proteomes" id="UP001515683"/>
    </source>
</evidence>
<proteinExistence type="predicted"/>
<protein>
    <submittedName>
        <fullName evidence="2">Uncharacterized protein</fullName>
    </submittedName>
</protein>
<evidence type="ECO:0000313" key="2">
    <source>
        <dbReference type="EMBL" id="NIF23982.1"/>
    </source>
</evidence>
<reference evidence="2 3" key="1">
    <citation type="journal article" date="2019" name="bioRxiv">
        <title>Bacteria contribute to plant secondary compound degradation in a generalist herbivore system.</title>
        <authorList>
            <person name="Francoeur C.B."/>
            <person name="Khadempour L."/>
            <person name="Moreira-Soto R.D."/>
            <person name="Gotting K."/>
            <person name="Book A.J."/>
            <person name="Pinto-Tomas A.A."/>
            <person name="Keefover-Ring K."/>
            <person name="Currie C.R."/>
        </authorList>
    </citation>
    <scope>NUCLEOTIDE SEQUENCE [LARGE SCALE GENOMIC DNA]</scope>
    <source>
        <strain evidence="2">Acro-835</strain>
    </source>
</reference>
<keyword evidence="3" id="KW-1185">Reference proteome</keyword>
<keyword evidence="1" id="KW-0732">Signal</keyword>
<feature type="chain" id="PRO_5046914908" evidence="1">
    <location>
        <begin position="22"/>
        <end position="114"/>
    </location>
</feature>
<dbReference type="RefSeq" id="WP_167017558.1">
    <property type="nucleotide sequence ID" value="NZ_VWXF01000011.1"/>
</dbReference>
<feature type="signal peptide" evidence="1">
    <location>
        <begin position="1"/>
        <end position="21"/>
    </location>
</feature>
<accession>A0ABX0RG04</accession>
<organism evidence="2 3">
    <name type="scientific">Candidatus Pantoea multigeneris</name>
    <dbReference type="NCBI Taxonomy" id="2608357"/>
    <lineage>
        <taxon>Bacteria</taxon>
        <taxon>Pseudomonadati</taxon>
        <taxon>Pseudomonadota</taxon>
        <taxon>Gammaproteobacteria</taxon>
        <taxon>Enterobacterales</taxon>
        <taxon>Erwiniaceae</taxon>
        <taxon>Pantoea</taxon>
    </lineage>
</organism>
<comment type="caution">
    <text evidence="2">The sequence shown here is derived from an EMBL/GenBank/DDBJ whole genome shotgun (WGS) entry which is preliminary data.</text>
</comment>
<name>A0ABX0RG04_9GAMM</name>
<dbReference type="NCBIfam" id="NF038353">
    <property type="entry name" value="FxLYD_dom"/>
    <property type="match status" value="1"/>
</dbReference>